<dbReference type="STRING" id="489703.SAMN04488038_10412"/>
<evidence type="ECO:0000313" key="2">
    <source>
        <dbReference type="EMBL" id="SEQ12018.1"/>
    </source>
</evidence>
<organism evidence="2 3">
    <name type="scientific">Solimonas aquatica</name>
    <dbReference type="NCBI Taxonomy" id="489703"/>
    <lineage>
        <taxon>Bacteria</taxon>
        <taxon>Pseudomonadati</taxon>
        <taxon>Pseudomonadota</taxon>
        <taxon>Gammaproteobacteria</taxon>
        <taxon>Nevskiales</taxon>
        <taxon>Nevskiaceae</taxon>
        <taxon>Solimonas</taxon>
    </lineage>
</organism>
<proteinExistence type="predicted"/>
<accession>A0A1H9DGZ5</accession>
<dbReference type="Pfam" id="PF00561">
    <property type="entry name" value="Abhydrolase_1"/>
    <property type="match status" value="1"/>
</dbReference>
<name>A0A1H9DGZ5_9GAMM</name>
<dbReference type="Proteomes" id="UP000199233">
    <property type="component" value="Unassembled WGS sequence"/>
</dbReference>
<evidence type="ECO:0000259" key="1">
    <source>
        <dbReference type="Pfam" id="PF00561"/>
    </source>
</evidence>
<dbReference type="PRINTS" id="PR00111">
    <property type="entry name" value="ABHYDROLASE"/>
</dbReference>
<dbReference type="EMBL" id="FOFS01000004">
    <property type="protein sequence ID" value="SEQ12018.1"/>
    <property type="molecule type" value="Genomic_DNA"/>
</dbReference>
<evidence type="ECO:0000313" key="3">
    <source>
        <dbReference type="Proteomes" id="UP000199233"/>
    </source>
</evidence>
<dbReference type="InterPro" id="IPR029058">
    <property type="entry name" value="AB_hydrolase_fold"/>
</dbReference>
<gene>
    <name evidence="2" type="ORF">SAMN04488038_10412</name>
</gene>
<dbReference type="InterPro" id="IPR000073">
    <property type="entry name" value="AB_hydrolase_1"/>
</dbReference>
<dbReference type="AlphaFoldDB" id="A0A1H9DGZ5"/>
<dbReference type="InterPro" id="IPR050266">
    <property type="entry name" value="AB_hydrolase_sf"/>
</dbReference>
<dbReference type="PANTHER" id="PTHR43798">
    <property type="entry name" value="MONOACYLGLYCEROL LIPASE"/>
    <property type="match status" value="1"/>
</dbReference>
<keyword evidence="3" id="KW-1185">Reference proteome</keyword>
<sequence length="268" mass="29850">MPILSIDDFSLHYVEAGSGPPLLIVHGLGGSWQDWEAQIAHLSQRYRVIAPDLRGFGASTRGWRLGGIARLAADLRALLQALQIEQFVLIGHSMGGAVSLQLALEEGPRVQRLVIANSVPSFRPETLRHYAEFVYRWLAMGLLGPARLARISAARTYPRPEQAALRAQSIARGARNRRFSYLSALAALGRWSVQSRLHELELPVLLLGSEHDYFTREETLRFAQALPQAQLHIVPEAHHSLPSEYPQLVNDYLDRFLAGAEQREAAQA</sequence>
<reference evidence="3" key="1">
    <citation type="submission" date="2016-10" db="EMBL/GenBank/DDBJ databases">
        <authorList>
            <person name="Varghese N."/>
            <person name="Submissions S."/>
        </authorList>
    </citation>
    <scope>NUCLEOTIDE SEQUENCE [LARGE SCALE GENOMIC DNA]</scope>
    <source>
        <strain evidence="3">DSM 25927</strain>
    </source>
</reference>
<feature type="domain" description="AB hydrolase-1" evidence="1">
    <location>
        <begin position="20"/>
        <end position="241"/>
    </location>
</feature>
<dbReference type="Gene3D" id="3.40.50.1820">
    <property type="entry name" value="alpha/beta hydrolase"/>
    <property type="match status" value="1"/>
</dbReference>
<dbReference type="RefSeq" id="WP_177188863.1">
    <property type="nucleotide sequence ID" value="NZ_FOFS01000004.1"/>
</dbReference>
<dbReference type="SUPFAM" id="SSF53474">
    <property type="entry name" value="alpha/beta-Hydrolases"/>
    <property type="match status" value="1"/>
</dbReference>
<protein>
    <submittedName>
        <fullName evidence="2">Pimeloyl-ACP methyl ester carboxylesterase</fullName>
    </submittedName>
</protein>